<organism evidence="1 2">
    <name type="scientific">Acidithrix ferrooxidans</name>
    <dbReference type="NCBI Taxonomy" id="1280514"/>
    <lineage>
        <taxon>Bacteria</taxon>
        <taxon>Bacillati</taxon>
        <taxon>Actinomycetota</taxon>
        <taxon>Acidimicrobiia</taxon>
        <taxon>Acidimicrobiales</taxon>
        <taxon>Acidimicrobiaceae</taxon>
        <taxon>Acidithrix</taxon>
    </lineage>
</organism>
<reference evidence="1 2" key="1">
    <citation type="submission" date="2015-01" db="EMBL/GenBank/DDBJ databases">
        <title>Draft genome of the acidophilic iron oxidizer Acidithrix ferrooxidans strain Py-F3.</title>
        <authorList>
            <person name="Poehlein A."/>
            <person name="Eisen S."/>
            <person name="Schloemann M."/>
            <person name="Johnson B.D."/>
            <person name="Daniel R."/>
            <person name="Muehling M."/>
        </authorList>
    </citation>
    <scope>NUCLEOTIDE SEQUENCE [LARGE SCALE GENOMIC DNA]</scope>
    <source>
        <strain evidence="1 2">Py-F3</strain>
    </source>
</reference>
<sequence length="40" mass="4560">MVSIQTNRVTVRTEVAMALMNFGYELFFGVDLCDVFESLL</sequence>
<gene>
    <name evidence="1" type="ORF">AXFE_23130</name>
</gene>
<proteinExistence type="predicted"/>
<name>A0A0D8HG64_9ACTN</name>
<dbReference type="AlphaFoldDB" id="A0A0D8HG64"/>
<evidence type="ECO:0000313" key="1">
    <source>
        <dbReference type="EMBL" id="KJF16812.1"/>
    </source>
</evidence>
<comment type="caution">
    <text evidence="1">The sequence shown here is derived from an EMBL/GenBank/DDBJ whole genome shotgun (WGS) entry which is preliminary data.</text>
</comment>
<accession>A0A0D8HG64</accession>
<evidence type="ECO:0000313" key="2">
    <source>
        <dbReference type="Proteomes" id="UP000032360"/>
    </source>
</evidence>
<dbReference type="Proteomes" id="UP000032360">
    <property type="component" value="Unassembled WGS sequence"/>
</dbReference>
<keyword evidence="2" id="KW-1185">Reference proteome</keyword>
<dbReference type="EMBL" id="JXYS01000073">
    <property type="protein sequence ID" value="KJF16812.1"/>
    <property type="molecule type" value="Genomic_DNA"/>
</dbReference>
<protein>
    <submittedName>
        <fullName evidence="1">Uncharacterized protein</fullName>
    </submittedName>
</protein>